<gene>
    <name evidence="6" type="primary">drkA</name>
    <name evidence="6" type="ORF">AWC38_SpisGene2361</name>
</gene>
<evidence type="ECO:0000256" key="2">
    <source>
        <dbReference type="ARBA" id="ARBA00022840"/>
    </source>
</evidence>
<comment type="caution">
    <text evidence="6">The sequence shown here is derived from an EMBL/GenBank/DDBJ whole genome shotgun (WGS) entry which is preliminary data.</text>
</comment>
<dbReference type="GO" id="GO:0005525">
    <property type="term" value="F:GTP binding"/>
    <property type="evidence" value="ECO:0007669"/>
    <property type="project" value="InterPro"/>
</dbReference>
<dbReference type="SMART" id="SM00176">
    <property type="entry name" value="RAN"/>
    <property type="match status" value="1"/>
</dbReference>
<keyword evidence="1 3" id="KW-0547">Nucleotide-binding</keyword>
<dbReference type="SUPFAM" id="SSF52540">
    <property type="entry name" value="P-loop containing nucleoside triphosphate hydrolases"/>
    <property type="match status" value="1"/>
</dbReference>
<dbReference type="SMART" id="SM00175">
    <property type="entry name" value="RAB"/>
    <property type="match status" value="1"/>
</dbReference>
<dbReference type="Gene3D" id="3.30.200.20">
    <property type="entry name" value="Phosphorylase Kinase, domain 1"/>
    <property type="match status" value="1"/>
</dbReference>
<dbReference type="STRING" id="50429.A0A2B4SV11"/>
<dbReference type="Pfam" id="PF00069">
    <property type="entry name" value="Pkinase"/>
    <property type="match status" value="1"/>
</dbReference>
<feature type="region of interest" description="Disordered" evidence="4">
    <location>
        <begin position="531"/>
        <end position="562"/>
    </location>
</feature>
<dbReference type="InterPro" id="IPR001806">
    <property type="entry name" value="Small_GTPase"/>
</dbReference>
<dbReference type="EMBL" id="LSMT01000019">
    <property type="protein sequence ID" value="PFX32710.1"/>
    <property type="molecule type" value="Genomic_DNA"/>
</dbReference>
<dbReference type="SMART" id="SM00219">
    <property type="entry name" value="TyrKc"/>
    <property type="match status" value="1"/>
</dbReference>
<dbReference type="Gene3D" id="3.40.50.300">
    <property type="entry name" value="P-loop containing nucleotide triphosphate hydrolases"/>
    <property type="match status" value="1"/>
</dbReference>
<dbReference type="GO" id="GO:0005524">
    <property type="term" value="F:ATP binding"/>
    <property type="evidence" value="ECO:0007669"/>
    <property type="project" value="UniProtKB-UniRule"/>
</dbReference>
<dbReference type="GO" id="GO:0097527">
    <property type="term" value="P:necroptotic signaling pathway"/>
    <property type="evidence" value="ECO:0007669"/>
    <property type="project" value="TreeGrafter"/>
</dbReference>
<dbReference type="SUPFAM" id="SSF56112">
    <property type="entry name" value="Protein kinase-like (PK-like)"/>
    <property type="match status" value="1"/>
</dbReference>
<dbReference type="InterPro" id="IPR027417">
    <property type="entry name" value="P-loop_NTPase"/>
</dbReference>
<feature type="domain" description="Protein kinase" evidence="5">
    <location>
        <begin position="10"/>
        <end position="288"/>
    </location>
</feature>
<sequence length="562" mass="63099">MGNQSSSEEIKLGDKIGEGSYGEVFKAVWNGRRVAAKRIRPVFFEGDYDGSIRAAFLEKFKKEWEILRSIEHKNIVQYYTAIIPPSPESPIIVTELLENDLAKHIRDSTTKPKVPFSDVIKIMLDVAEGLHYIHTLKEPLVHRDLASKNVLLTKKLHAKIADLGQAKAFPRGAMYATAMPGTPVYAAPETYPKRLGGLPWGDKARYTEKIDIFSFGAMLLEIIIGHLPVNDLPDPILEDGEIVPEYIRRSEDLEEMGPDHPLHNLVLKCLENIPEKRPSAREIEEELLKFSKSVCSPSGDKVGAMSHVHYDHKFKLVVLGESGVGKTSIVTRFLKTDSQLSELVLPSTLQSEDHFERLRFRDKSVHLHIVDVGGHKFTKASSLVPQIFRRARGAVIVFDLLSEMSFLEVPNWVEVVRDTCGEEIPIVLVGNKDDELERWVDSRQVEEFVDREKLFYIESSAKSGKNIDEIFSVLVDLMIQCESQKEGEATTSDLVASFKETFSNRDASQEKSPIAERFLTPPCEALGPGVIVLNEEKEKKGTTSSTEQDKSDKKKSGCCLLN</sequence>
<dbReference type="PROSITE" id="PS50011">
    <property type="entry name" value="PROTEIN_KINASE_DOM"/>
    <property type="match status" value="1"/>
</dbReference>
<protein>
    <submittedName>
        <fullName evidence="6">Putative serine/threonine-protein kinase drkA</fullName>
    </submittedName>
</protein>
<proteinExistence type="predicted"/>
<dbReference type="SMART" id="SM00174">
    <property type="entry name" value="RHO"/>
    <property type="match status" value="1"/>
</dbReference>
<evidence type="ECO:0000256" key="3">
    <source>
        <dbReference type="PROSITE-ProRule" id="PRU10141"/>
    </source>
</evidence>
<feature type="binding site" evidence="3">
    <location>
        <position position="37"/>
    </location>
    <ligand>
        <name>ATP</name>
        <dbReference type="ChEBI" id="CHEBI:30616"/>
    </ligand>
</feature>
<dbReference type="PANTHER" id="PTHR44329">
    <property type="entry name" value="SERINE/THREONINE-PROTEIN KINASE TNNI3K-RELATED"/>
    <property type="match status" value="1"/>
</dbReference>
<accession>A0A2B4SV11</accession>
<dbReference type="InterPro" id="IPR005225">
    <property type="entry name" value="Small_GTP-bd"/>
</dbReference>
<keyword evidence="6" id="KW-0418">Kinase</keyword>
<dbReference type="Proteomes" id="UP000225706">
    <property type="component" value="Unassembled WGS sequence"/>
</dbReference>
<dbReference type="CDD" id="cd00154">
    <property type="entry name" value="Rab"/>
    <property type="match status" value="1"/>
</dbReference>
<dbReference type="PROSITE" id="PS00107">
    <property type="entry name" value="PROTEIN_KINASE_ATP"/>
    <property type="match status" value="1"/>
</dbReference>
<feature type="compositionally biased region" description="Basic and acidic residues" evidence="4">
    <location>
        <begin position="534"/>
        <end position="555"/>
    </location>
</feature>
<dbReference type="AlphaFoldDB" id="A0A2B4SV11"/>
<evidence type="ECO:0000256" key="4">
    <source>
        <dbReference type="SAM" id="MobiDB-lite"/>
    </source>
</evidence>
<dbReference type="SMART" id="SM00173">
    <property type="entry name" value="RAS"/>
    <property type="match status" value="1"/>
</dbReference>
<dbReference type="InterPro" id="IPR020635">
    <property type="entry name" value="Tyr_kinase_cat_dom"/>
</dbReference>
<dbReference type="PROSITE" id="PS00109">
    <property type="entry name" value="PROTEIN_KINASE_TYR"/>
    <property type="match status" value="1"/>
</dbReference>
<evidence type="ECO:0000259" key="5">
    <source>
        <dbReference type="PROSITE" id="PS50011"/>
    </source>
</evidence>
<keyword evidence="6" id="KW-0808">Transferase</keyword>
<dbReference type="InterPro" id="IPR008266">
    <property type="entry name" value="Tyr_kinase_AS"/>
</dbReference>
<dbReference type="GO" id="GO:0003924">
    <property type="term" value="F:GTPase activity"/>
    <property type="evidence" value="ECO:0007669"/>
    <property type="project" value="InterPro"/>
</dbReference>
<dbReference type="PROSITE" id="PS51421">
    <property type="entry name" value="RAS"/>
    <property type="match status" value="1"/>
</dbReference>
<keyword evidence="7" id="KW-1185">Reference proteome</keyword>
<reference evidence="7" key="1">
    <citation type="journal article" date="2017" name="bioRxiv">
        <title>Comparative analysis of the genomes of Stylophora pistillata and Acropora digitifera provides evidence for extensive differences between species of corals.</title>
        <authorList>
            <person name="Voolstra C.R."/>
            <person name="Li Y."/>
            <person name="Liew Y.J."/>
            <person name="Baumgarten S."/>
            <person name="Zoccola D."/>
            <person name="Flot J.-F."/>
            <person name="Tambutte S."/>
            <person name="Allemand D."/>
            <person name="Aranda M."/>
        </authorList>
    </citation>
    <scope>NUCLEOTIDE SEQUENCE [LARGE SCALE GENOMIC DNA]</scope>
</reference>
<keyword evidence="2 3" id="KW-0067">ATP-binding</keyword>
<dbReference type="OrthoDB" id="339325at2759"/>
<dbReference type="InterPro" id="IPR051681">
    <property type="entry name" value="Ser/Thr_Kinases-Pseudokinases"/>
</dbReference>
<name>A0A2B4SV11_STYPI</name>
<dbReference type="NCBIfam" id="TIGR00231">
    <property type="entry name" value="small_GTP"/>
    <property type="match status" value="1"/>
</dbReference>
<dbReference type="InterPro" id="IPR000719">
    <property type="entry name" value="Prot_kinase_dom"/>
</dbReference>
<dbReference type="InterPro" id="IPR017441">
    <property type="entry name" value="Protein_kinase_ATP_BS"/>
</dbReference>
<dbReference type="PRINTS" id="PR00449">
    <property type="entry name" value="RASTRNSFRMNG"/>
</dbReference>
<evidence type="ECO:0000313" key="7">
    <source>
        <dbReference type="Proteomes" id="UP000225706"/>
    </source>
</evidence>
<dbReference type="PROSITE" id="PS51419">
    <property type="entry name" value="RAB"/>
    <property type="match status" value="1"/>
</dbReference>
<dbReference type="FunFam" id="3.40.50.300:FF:001447">
    <property type="entry name" value="Ras-related protein Rab-1B"/>
    <property type="match status" value="1"/>
</dbReference>
<dbReference type="InterPro" id="IPR011009">
    <property type="entry name" value="Kinase-like_dom_sf"/>
</dbReference>
<dbReference type="PANTHER" id="PTHR44329:SF298">
    <property type="entry name" value="MIXED LINEAGE KINASE DOMAIN-LIKE PROTEIN"/>
    <property type="match status" value="1"/>
</dbReference>
<dbReference type="Gene3D" id="1.10.510.10">
    <property type="entry name" value="Transferase(Phosphotransferase) domain 1"/>
    <property type="match status" value="1"/>
</dbReference>
<evidence type="ECO:0000313" key="6">
    <source>
        <dbReference type="EMBL" id="PFX32710.1"/>
    </source>
</evidence>
<dbReference type="GO" id="GO:0004713">
    <property type="term" value="F:protein tyrosine kinase activity"/>
    <property type="evidence" value="ECO:0007669"/>
    <property type="project" value="InterPro"/>
</dbReference>
<organism evidence="6 7">
    <name type="scientific">Stylophora pistillata</name>
    <name type="common">Smooth cauliflower coral</name>
    <dbReference type="NCBI Taxonomy" id="50429"/>
    <lineage>
        <taxon>Eukaryota</taxon>
        <taxon>Metazoa</taxon>
        <taxon>Cnidaria</taxon>
        <taxon>Anthozoa</taxon>
        <taxon>Hexacorallia</taxon>
        <taxon>Scleractinia</taxon>
        <taxon>Astrocoeniina</taxon>
        <taxon>Pocilloporidae</taxon>
        <taxon>Stylophora</taxon>
    </lineage>
</organism>
<dbReference type="Pfam" id="PF00071">
    <property type="entry name" value="Ras"/>
    <property type="match status" value="1"/>
</dbReference>
<evidence type="ECO:0000256" key="1">
    <source>
        <dbReference type="ARBA" id="ARBA00022741"/>
    </source>
</evidence>